<organism evidence="6 7">
    <name type="scientific">Catenulispora pinistramenti</name>
    <dbReference type="NCBI Taxonomy" id="2705254"/>
    <lineage>
        <taxon>Bacteria</taxon>
        <taxon>Bacillati</taxon>
        <taxon>Actinomycetota</taxon>
        <taxon>Actinomycetes</taxon>
        <taxon>Catenulisporales</taxon>
        <taxon>Catenulisporaceae</taxon>
        <taxon>Catenulispora</taxon>
    </lineage>
</organism>
<dbReference type="SUPFAM" id="SSF51679">
    <property type="entry name" value="Bacterial luciferase-like"/>
    <property type="match status" value="1"/>
</dbReference>
<dbReference type="Pfam" id="PF00296">
    <property type="entry name" value="Bac_luciferase"/>
    <property type="match status" value="1"/>
</dbReference>
<dbReference type="InterPro" id="IPR011251">
    <property type="entry name" value="Luciferase-like_dom"/>
</dbReference>
<comment type="caution">
    <text evidence="6">The sequence shown here is derived from an EMBL/GenBank/DDBJ whole genome shotgun (WGS) entry which is preliminary data.</text>
</comment>
<keyword evidence="1" id="KW-0285">Flavoprotein</keyword>
<evidence type="ECO:0000256" key="1">
    <source>
        <dbReference type="ARBA" id="ARBA00022630"/>
    </source>
</evidence>
<evidence type="ECO:0000256" key="2">
    <source>
        <dbReference type="ARBA" id="ARBA00022643"/>
    </source>
</evidence>
<dbReference type="Proteomes" id="UP000730482">
    <property type="component" value="Unassembled WGS sequence"/>
</dbReference>
<accession>A0ABS5L1B9</accession>
<dbReference type="InterPro" id="IPR036661">
    <property type="entry name" value="Luciferase-like_sf"/>
</dbReference>
<dbReference type="PANTHER" id="PTHR42847">
    <property type="entry name" value="ALKANESULFONATE MONOOXYGENASE"/>
    <property type="match status" value="1"/>
</dbReference>
<proteinExistence type="predicted"/>
<dbReference type="InterPro" id="IPR050172">
    <property type="entry name" value="SsuD_RutA_monooxygenase"/>
</dbReference>
<feature type="domain" description="Luciferase-like" evidence="5">
    <location>
        <begin position="36"/>
        <end position="342"/>
    </location>
</feature>
<reference evidence="6 7" key="1">
    <citation type="submission" date="2020-02" db="EMBL/GenBank/DDBJ databases">
        <title>Acidophilic actinobacteria isolated from forest soil.</title>
        <authorList>
            <person name="Golinska P."/>
        </authorList>
    </citation>
    <scope>NUCLEOTIDE SEQUENCE [LARGE SCALE GENOMIC DNA]</scope>
    <source>
        <strain evidence="6 7">NL8</strain>
    </source>
</reference>
<protein>
    <submittedName>
        <fullName evidence="6">LLM class flavin-dependent oxidoreductase</fullName>
    </submittedName>
</protein>
<gene>
    <name evidence="6" type="ORF">KGQ19_35255</name>
</gene>
<dbReference type="RefSeq" id="WP_212017424.1">
    <property type="nucleotide sequence ID" value="NZ_JAAFYZ010000172.1"/>
</dbReference>
<evidence type="ECO:0000256" key="4">
    <source>
        <dbReference type="ARBA" id="ARBA00023033"/>
    </source>
</evidence>
<dbReference type="PANTHER" id="PTHR42847:SF4">
    <property type="entry name" value="ALKANESULFONATE MONOOXYGENASE-RELATED"/>
    <property type="match status" value="1"/>
</dbReference>
<dbReference type="Gene3D" id="3.20.20.30">
    <property type="entry name" value="Luciferase-like domain"/>
    <property type="match status" value="1"/>
</dbReference>
<dbReference type="EMBL" id="JAAFYZ010000172">
    <property type="protein sequence ID" value="MBS2552127.1"/>
    <property type="molecule type" value="Genomic_DNA"/>
</dbReference>
<evidence type="ECO:0000259" key="5">
    <source>
        <dbReference type="Pfam" id="PF00296"/>
    </source>
</evidence>
<name>A0ABS5L1B9_9ACTN</name>
<keyword evidence="2" id="KW-0288">FMN</keyword>
<keyword evidence="7" id="KW-1185">Reference proteome</keyword>
<evidence type="ECO:0000313" key="6">
    <source>
        <dbReference type="EMBL" id="MBS2552127.1"/>
    </source>
</evidence>
<sequence>MPVDIYWRIAMEGDQKSLYEPGSTRGGFADHLSGGLAPGRNRGAADGFTHADYMAEVVRASEESGFVGGLLPSFAHTDDPWATAASLAAETRGYRFMVAFQPGFLHPVQAARMSATLQKATGGRLVYNIISGGGGPQQLWWGDTTGHDDRYARTSEFLDVLKGVWTGEGTFQHEGRFYRVADGGLPAALAGQPFPEIFFSGSSPAAIQAAGRHADYYLSWLEPFEALAEKFAAVRARSPRPPKFAVRIDILARPTEQEAWDVIRRGWAGLPAEAEREGGDSVGWRRSQDFTAGADGSFRALQVAPNLWGGFHRLRPGPAFGLVGDYRQVADRLEELVALGVDAFILAGVPHLEEARRVGRHVLPLLKGNPR</sequence>
<keyword evidence="3" id="KW-0560">Oxidoreductase</keyword>
<keyword evidence="4" id="KW-0503">Monooxygenase</keyword>
<evidence type="ECO:0000313" key="7">
    <source>
        <dbReference type="Proteomes" id="UP000730482"/>
    </source>
</evidence>
<evidence type="ECO:0000256" key="3">
    <source>
        <dbReference type="ARBA" id="ARBA00023002"/>
    </source>
</evidence>